<organism evidence="1 2">
    <name type="scientific">Auriscalpium vulgare</name>
    <dbReference type="NCBI Taxonomy" id="40419"/>
    <lineage>
        <taxon>Eukaryota</taxon>
        <taxon>Fungi</taxon>
        <taxon>Dikarya</taxon>
        <taxon>Basidiomycota</taxon>
        <taxon>Agaricomycotina</taxon>
        <taxon>Agaricomycetes</taxon>
        <taxon>Russulales</taxon>
        <taxon>Auriscalpiaceae</taxon>
        <taxon>Auriscalpium</taxon>
    </lineage>
</organism>
<name>A0ACB8S5J9_9AGAM</name>
<comment type="caution">
    <text evidence="1">The sequence shown here is derived from an EMBL/GenBank/DDBJ whole genome shotgun (WGS) entry which is preliminary data.</text>
</comment>
<gene>
    <name evidence="1" type="ORF">FA95DRAFT_272820</name>
</gene>
<reference evidence="1" key="1">
    <citation type="submission" date="2021-02" db="EMBL/GenBank/DDBJ databases">
        <authorList>
            <consortium name="DOE Joint Genome Institute"/>
            <person name="Ahrendt S."/>
            <person name="Looney B.P."/>
            <person name="Miyauchi S."/>
            <person name="Morin E."/>
            <person name="Drula E."/>
            <person name="Courty P.E."/>
            <person name="Chicoki N."/>
            <person name="Fauchery L."/>
            <person name="Kohler A."/>
            <person name="Kuo A."/>
            <person name="Labutti K."/>
            <person name="Pangilinan J."/>
            <person name="Lipzen A."/>
            <person name="Riley R."/>
            <person name="Andreopoulos W."/>
            <person name="He G."/>
            <person name="Johnson J."/>
            <person name="Barry K.W."/>
            <person name="Grigoriev I.V."/>
            <person name="Nagy L."/>
            <person name="Hibbett D."/>
            <person name="Henrissat B."/>
            <person name="Matheny P.B."/>
            <person name="Labbe J."/>
            <person name="Martin F."/>
        </authorList>
    </citation>
    <scope>NUCLEOTIDE SEQUENCE</scope>
    <source>
        <strain evidence="1">FP105234-sp</strain>
    </source>
</reference>
<dbReference type="Proteomes" id="UP000814033">
    <property type="component" value="Unassembled WGS sequence"/>
</dbReference>
<evidence type="ECO:0000313" key="2">
    <source>
        <dbReference type="Proteomes" id="UP000814033"/>
    </source>
</evidence>
<proteinExistence type="predicted"/>
<sequence length="644" mass="72731">MASSSSAEQLIGPSFRDVWPARRVATRRRRHDTAIAFRHASCCPFVFLGHVDIKAVPGAERVGLYSICFVYLIVSRASYRRILRVCGRIRSLWRDDGAAVVRANGVGREEEPRLRHSSFPNPDKPASPILLGRRGLHLSHFSPHVCGLGEAHIPLFARAIRRHSCRATMTSVSVPHAPESSATRARLVKEAQPDQQWKNDTRKRIEHTLQSMVDEAQKVRAAAWREHADGDSRARATLDYEERMTNIRGLAQEEFMRQLNLEVQERVWAHGQIAGQSKDLVEQQQAILDSIQKDEASRQSATSQPVASSSKASADPTPTLTTQTRASANPLRWIPAAATRPRTSSITPKRRISMNHPRNAHETIITFENTSENTSEDDSDDSDSDSIRRDAPQSLKKAQEWEYSLSGREQKARRAEEEATRLLEQARKQEAAARELEEAVRSRERAIDQKTSEFKRQEVELKRRESELRMKEIRAQRQAEDLANWEAQAAAREARLKQREDEMRQREEDTVQRIEEPKQREAAPPSEIRPQPSLDKGKGKAKEEFRDEQKWKAAEDHTQKAADSVWQRVSAEQRRDVGPGQGSRAMPQAVQPHGSERARGERPQNQRRATDATANLMTGSSMASSTASKGVLPRSLGSSLFRIS</sequence>
<accession>A0ACB8S5J9</accession>
<keyword evidence="2" id="KW-1185">Reference proteome</keyword>
<dbReference type="EMBL" id="MU275852">
    <property type="protein sequence ID" value="KAI0051417.1"/>
    <property type="molecule type" value="Genomic_DNA"/>
</dbReference>
<evidence type="ECO:0000313" key="1">
    <source>
        <dbReference type="EMBL" id="KAI0051417.1"/>
    </source>
</evidence>
<reference evidence="1" key="2">
    <citation type="journal article" date="2022" name="New Phytol.">
        <title>Evolutionary transition to the ectomycorrhizal habit in the genomes of a hyperdiverse lineage of mushroom-forming fungi.</title>
        <authorList>
            <person name="Looney B."/>
            <person name="Miyauchi S."/>
            <person name="Morin E."/>
            <person name="Drula E."/>
            <person name="Courty P.E."/>
            <person name="Kohler A."/>
            <person name="Kuo A."/>
            <person name="LaButti K."/>
            <person name="Pangilinan J."/>
            <person name="Lipzen A."/>
            <person name="Riley R."/>
            <person name="Andreopoulos W."/>
            <person name="He G."/>
            <person name="Johnson J."/>
            <person name="Nolan M."/>
            <person name="Tritt A."/>
            <person name="Barry K.W."/>
            <person name="Grigoriev I.V."/>
            <person name="Nagy L.G."/>
            <person name="Hibbett D."/>
            <person name="Henrissat B."/>
            <person name="Matheny P.B."/>
            <person name="Labbe J."/>
            <person name="Martin F.M."/>
        </authorList>
    </citation>
    <scope>NUCLEOTIDE SEQUENCE</scope>
    <source>
        <strain evidence="1">FP105234-sp</strain>
    </source>
</reference>
<protein>
    <submittedName>
        <fullName evidence="1">Uncharacterized protein</fullName>
    </submittedName>
</protein>